<feature type="transmembrane region" description="Helical" evidence="10">
    <location>
        <begin position="127"/>
        <end position="150"/>
    </location>
</feature>
<evidence type="ECO:0000256" key="1">
    <source>
        <dbReference type="ARBA" id="ARBA00004141"/>
    </source>
</evidence>
<dbReference type="HOGENOM" id="CLU_009579_8_2_1"/>
<dbReference type="PROSITE" id="PS00237">
    <property type="entry name" value="G_PROTEIN_RECEP_F1_1"/>
    <property type="match status" value="1"/>
</dbReference>
<dbReference type="GeneTree" id="ENSGT00990000203527"/>
<dbReference type="GO" id="GO:0004930">
    <property type="term" value="F:G protein-coupled receptor activity"/>
    <property type="evidence" value="ECO:0007669"/>
    <property type="project" value="UniProtKB-KW"/>
</dbReference>
<comment type="subcellular location">
    <subcellularLocation>
        <location evidence="1">Membrane</location>
        <topology evidence="1">Multi-pass membrane protein</topology>
    </subcellularLocation>
</comment>
<evidence type="ECO:0000256" key="2">
    <source>
        <dbReference type="ARBA" id="ARBA00022692"/>
    </source>
</evidence>
<evidence type="ECO:0000313" key="12">
    <source>
        <dbReference type="Ensembl" id="ENSPMAP00000011099.1"/>
    </source>
</evidence>
<evidence type="ECO:0000256" key="6">
    <source>
        <dbReference type="ARBA" id="ARBA00023170"/>
    </source>
</evidence>
<evidence type="ECO:0000256" key="3">
    <source>
        <dbReference type="ARBA" id="ARBA00022989"/>
    </source>
</evidence>
<reference evidence="12" key="1">
    <citation type="submission" date="2025-08" db="UniProtKB">
        <authorList>
            <consortium name="Ensembl"/>
        </authorList>
    </citation>
    <scope>IDENTIFICATION</scope>
</reference>
<keyword evidence="8 9" id="KW-0807">Transducer</keyword>
<dbReference type="AlphaFoldDB" id="S4S0V7"/>
<dbReference type="SUPFAM" id="SSF81321">
    <property type="entry name" value="Family A G protein-coupled receptor-like"/>
    <property type="match status" value="1"/>
</dbReference>
<dbReference type="OMA" id="HFICSIT"/>
<gene>
    <name evidence="12" type="primary">LOC116941452</name>
</gene>
<protein>
    <recommendedName>
        <fullName evidence="11">G-protein coupled receptors family 1 profile domain-containing protein</fullName>
    </recommendedName>
</protein>
<evidence type="ECO:0000256" key="8">
    <source>
        <dbReference type="ARBA" id="ARBA00023224"/>
    </source>
</evidence>
<evidence type="ECO:0000256" key="4">
    <source>
        <dbReference type="ARBA" id="ARBA00023040"/>
    </source>
</evidence>
<keyword evidence="6 9" id="KW-0675">Receptor</keyword>
<dbReference type="STRING" id="7757.ENSPMAP00000011099"/>
<accession>S4S0V7</accession>
<keyword evidence="7" id="KW-0325">Glycoprotein</keyword>
<evidence type="ECO:0000259" key="11">
    <source>
        <dbReference type="PROSITE" id="PS50262"/>
    </source>
</evidence>
<comment type="similarity">
    <text evidence="9">Belongs to the G-protein coupled receptor 1 family.</text>
</comment>
<evidence type="ECO:0000256" key="9">
    <source>
        <dbReference type="RuleBase" id="RU000688"/>
    </source>
</evidence>
<keyword evidence="3 10" id="KW-1133">Transmembrane helix</keyword>
<feature type="transmembrane region" description="Helical" evidence="10">
    <location>
        <begin position="228"/>
        <end position="248"/>
    </location>
</feature>
<dbReference type="PRINTS" id="PR01157">
    <property type="entry name" value="P2YPURNOCPTR"/>
</dbReference>
<dbReference type="PROSITE" id="PS50262">
    <property type="entry name" value="G_PROTEIN_RECEP_F1_2"/>
    <property type="match status" value="1"/>
</dbReference>
<feature type="transmembrane region" description="Helical" evidence="10">
    <location>
        <begin position="186"/>
        <end position="207"/>
    </location>
</feature>
<keyword evidence="5 10" id="KW-0472">Membrane</keyword>
<sequence length="316" mass="35941">FQRMESMNFLSDFVILPIYVSTVAIGLPLNMVVCWVLGPTKKNSMSIYVVNLAIADLFYLMVLPMKIVYISNGGNWIFPSFLCRVTTLIFFTNIYASIMILAAISVDRYKAVVHPLEVSRWREPRTAWIVCAVIWVITVAEIAPINYVAFTAQINATNGSSAQPFTKCYETFTQAETDYLIRYRMFLFFSLFVTSLAVMLFSYINVIKALIEVRNRTETISRDKKKRAVKLTLLVLVVFLVCFTPYNVSHVIGFIQSKSNTLSWRSLALLRDVVLCLIVVNGLFDPLIAYIASTTFRESFKNIWKCGRSNNRVAAA</sequence>
<name>S4S0V7_PETMA</name>
<feature type="transmembrane region" description="Helical" evidence="10">
    <location>
        <begin position="268"/>
        <end position="292"/>
    </location>
</feature>
<proteinExistence type="inferred from homology"/>
<feature type="transmembrane region" description="Helical" evidence="10">
    <location>
        <begin position="76"/>
        <end position="106"/>
    </location>
</feature>
<dbReference type="Gene3D" id="1.20.1070.10">
    <property type="entry name" value="Rhodopsin 7-helix transmembrane proteins"/>
    <property type="match status" value="1"/>
</dbReference>
<reference evidence="12" key="2">
    <citation type="submission" date="2025-09" db="UniProtKB">
        <authorList>
            <consortium name="Ensembl"/>
        </authorList>
    </citation>
    <scope>IDENTIFICATION</scope>
</reference>
<dbReference type="PANTHER" id="PTHR24232:SF53">
    <property type="entry name" value="G-PROTEIN COUPLED RECEPTORS FAMILY 1 PROFILE DOMAIN-CONTAINING PROTEIN"/>
    <property type="match status" value="1"/>
</dbReference>
<keyword evidence="4 9" id="KW-0297">G-protein coupled receptor</keyword>
<dbReference type="InterPro" id="IPR000276">
    <property type="entry name" value="GPCR_Rhodpsn"/>
</dbReference>
<dbReference type="GO" id="GO:0007200">
    <property type="term" value="P:phospholipase C-activating G protein-coupled receptor signaling pathway"/>
    <property type="evidence" value="ECO:0007669"/>
    <property type="project" value="TreeGrafter"/>
</dbReference>
<feature type="transmembrane region" description="Helical" evidence="10">
    <location>
        <begin position="49"/>
        <end position="70"/>
    </location>
</feature>
<evidence type="ECO:0000256" key="7">
    <source>
        <dbReference type="ARBA" id="ARBA00023180"/>
    </source>
</evidence>
<evidence type="ECO:0000256" key="10">
    <source>
        <dbReference type="SAM" id="Phobius"/>
    </source>
</evidence>
<dbReference type="GO" id="GO:0005886">
    <property type="term" value="C:plasma membrane"/>
    <property type="evidence" value="ECO:0007669"/>
    <property type="project" value="TreeGrafter"/>
</dbReference>
<dbReference type="InterPro" id="IPR017452">
    <property type="entry name" value="GPCR_Rhodpsn_7TM"/>
</dbReference>
<dbReference type="GO" id="GO:0035025">
    <property type="term" value="P:positive regulation of Rho protein signal transduction"/>
    <property type="evidence" value="ECO:0007669"/>
    <property type="project" value="TreeGrafter"/>
</dbReference>
<dbReference type="PANTHER" id="PTHR24232">
    <property type="entry name" value="G-PROTEIN COUPLED RECEPTOR"/>
    <property type="match status" value="1"/>
</dbReference>
<dbReference type="PRINTS" id="PR00237">
    <property type="entry name" value="GPCRRHODOPSN"/>
</dbReference>
<feature type="transmembrane region" description="Helical" evidence="10">
    <location>
        <begin position="13"/>
        <end position="37"/>
    </location>
</feature>
<dbReference type="Pfam" id="PF00001">
    <property type="entry name" value="7tm_1"/>
    <property type="match status" value="1"/>
</dbReference>
<dbReference type="Ensembl" id="ENSPMAT00000011145.1">
    <property type="protein sequence ID" value="ENSPMAP00000011099.1"/>
    <property type="gene ID" value="ENSPMAG00000010118.1"/>
</dbReference>
<organism evidence="12">
    <name type="scientific">Petromyzon marinus</name>
    <name type="common">Sea lamprey</name>
    <dbReference type="NCBI Taxonomy" id="7757"/>
    <lineage>
        <taxon>Eukaryota</taxon>
        <taxon>Metazoa</taxon>
        <taxon>Chordata</taxon>
        <taxon>Craniata</taxon>
        <taxon>Vertebrata</taxon>
        <taxon>Cyclostomata</taxon>
        <taxon>Hyperoartia</taxon>
        <taxon>Petromyzontiformes</taxon>
        <taxon>Petromyzontidae</taxon>
        <taxon>Petromyzon</taxon>
    </lineage>
</organism>
<evidence type="ECO:0000256" key="5">
    <source>
        <dbReference type="ARBA" id="ARBA00023136"/>
    </source>
</evidence>
<keyword evidence="2 9" id="KW-0812">Transmembrane</keyword>
<feature type="domain" description="G-protein coupled receptors family 1 profile" evidence="11">
    <location>
        <begin position="11"/>
        <end position="289"/>
    </location>
</feature>